<name>A0ABP5BRS7_9PSEU</name>
<dbReference type="InterPro" id="IPR010667">
    <property type="entry name" value="Phage_T4_Gp19"/>
</dbReference>
<dbReference type="EMBL" id="BAAANN010000005">
    <property type="protein sequence ID" value="GAA1948894.1"/>
    <property type="molecule type" value="Genomic_DNA"/>
</dbReference>
<dbReference type="RefSeq" id="WP_344415284.1">
    <property type="nucleotide sequence ID" value="NZ_BAAANN010000005.1"/>
</dbReference>
<accession>A0ABP5BRS7</accession>
<gene>
    <name evidence="1" type="ORF">GCM10009754_16740</name>
</gene>
<dbReference type="Pfam" id="PF06841">
    <property type="entry name" value="Phage_T4_gp19"/>
    <property type="match status" value="1"/>
</dbReference>
<evidence type="ECO:0000313" key="1">
    <source>
        <dbReference type="EMBL" id="GAA1948894.1"/>
    </source>
</evidence>
<reference evidence="2" key="1">
    <citation type="journal article" date="2019" name="Int. J. Syst. Evol. Microbiol.">
        <title>The Global Catalogue of Microorganisms (GCM) 10K type strain sequencing project: providing services to taxonomists for standard genome sequencing and annotation.</title>
        <authorList>
            <consortium name="The Broad Institute Genomics Platform"/>
            <consortium name="The Broad Institute Genome Sequencing Center for Infectious Disease"/>
            <person name="Wu L."/>
            <person name="Ma J."/>
        </authorList>
    </citation>
    <scope>NUCLEOTIDE SEQUENCE [LARGE SCALE GENOMIC DNA]</scope>
    <source>
        <strain evidence="2">JCM 14545</strain>
    </source>
</reference>
<sequence>MSTVYASTPFFHLTIGDDDLGEFNSCSGLGAEVEMEQYAEGGNNDFVHQLPTRVRWSNITLTRPVTGDTAEVTRWLTKIVHKAKRKDGEIIALRPDRVPIIRWQVYGILPVRWHGPEFDPSRSEVAVERLEIAHEGLEAGWGWMGEVAGMVGELR</sequence>
<dbReference type="NCBIfam" id="TIGR02241">
    <property type="entry name" value="conserved hypothetical phage tail region protein"/>
    <property type="match status" value="1"/>
</dbReference>
<dbReference type="PANTHER" id="PTHR38009:SF1">
    <property type="entry name" value="CONSERVED HYPOTHETICAL PHAGE TAIL PROTEIN"/>
    <property type="match status" value="1"/>
</dbReference>
<dbReference type="Proteomes" id="UP001501116">
    <property type="component" value="Unassembled WGS sequence"/>
</dbReference>
<evidence type="ECO:0008006" key="3">
    <source>
        <dbReference type="Google" id="ProtNLM"/>
    </source>
</evidence>
<dbReference type="InterPro" id="IPR011747">
    <property type="entry name" value="CHP02241"/>
</dbReference>
<proteinExistence type="predicted"/>
<keyword evidence="2" id="KW-1185">Reference proteome</keyword>
<protein>
    <recommendedName>
        <fullName evidence="3">Phage tail protein</fullName>
    </recommendedName>
</protein>
<evidence type="ECO:0000313" key="2">
    <source>
        <dbReference type="Proteomes" id="UP001501116"/>
    </source>
</evidence>
<organism evidence="1 2">
    <name type="scientific">Amycolatopsis minnesotensis</name>
    <dbReference type="NCBI Taxonomy" id="337894"/>
    <lineage>
        <taxon>Bacteria</taxon>
        <taxon>Bacillati</taxon>
        <taxon>Actinomycetota</taxon>
        <taxon>Actinomycetes</taxon>
        <taxon>Pseudonocardiales</taxon>
        <taxon>Pseudonocardiaceae</taxon>
        <taxon>Amycolatopsis</taxon>
    </lineage>
</organism>
<dbReference type="PANTHER" id="PTHR38009">
    <property type="entry name" value="CONSERVED HYPOTHETICAL PHAGE TAIL PROTEIN"/>
    <property type="match status" value="1"/>
</dbReference>
<comment type="caution">
    <text evidence="1">The sequence shown here is derived from an EMBL/GenBank/DDBJ whole genome shotgun (WGS) entry which is preliminary data.</text>
</comment>